<dbReference type="Proteomes" id="UP000032304">
    <property type="component" value="Chromosome 11"/>
</dbReference>
<dbReference type="AlphaFoldDB" id="A0A0D2UXY0"/>
<dbReference type="EMBL" id="CM001750">
    <property type="protein sequence ID" value="KJB73821.1"/>
    <property type="molecule type" value="Genomic_DNA"/>
</dbReference>
<dbReference type="Gramene" id="KJB73821">
    <property type="protein sequence ID" value="KJB73821"/>
    <property type="gene ID" value="B456_011G255000"/>
</dbReference>
<sequence>MLLRGDTVFTNVEHFFTKNLWDFRRINACLHDYRCHQVNDTNKRWLHENCRKPLKPQKKTKQTIKRNPSFSKETSDRTRKNKQIVNQQDITKLKNQRPHLPAILQQHHYCHRLDPIDHQPS</sequence>
<reference evidence="2 3" key="1">
    <citation type="journal article" date="2012" name="Nature">
        <title>Repeated polyploidization of Gossypium genomes and the evolution of spinnable cotton fibres.</title>
        <authorList>
            <person name="Paterson A.H."/>
            <person name="Wendel J.F."/>
            <person name="Gundlach H."/>
            <person name="Guo H."/>
            <person name="Jenkins J."/>
            <person name="Jin D."/>
            <person name="Llewellyn D."/>
            <person name="Showmaker K.C."/>
            <person name="Shu S."/>
            <person name="Udall J."/>
            <person name="Yoo M.J."/>
            <person name="Byers R."/>
            <person name="Chen W."/>
            <person name="Doron-Faigenboim A."/>
            <person name="Duke M.V."/>
            <person name="Gong L."/>
            <person name="Grimwood J."/>
            <person name="Grover C."/>
            <person name="Grupp K."/>
            <person name="Hu G."/>
            <person name="Lee T.H."/>
            <person name="Li J."/>
            <person name="Lin L."/>
            <person name="Liu T."/>
            <person name="Marler B.S."/>
            <person name="Page J.T."/>
            <person name="Roberts A.W."/>
            <person name="Romanel E."/>
            <person name="Sanders W.S."/>
            <person name="Szadkowski E."/>
            <person name="Tan X."/>
            <person name="Tang H."/>
            <person name="Xu C."/>
            <person name="Wang J."/>
            <person name="Wang Z."/>
            <person name="Zhang D."/>
            <person name="Zhang L."/>
            <person name="Ashrafi H."/>
            <person name="Bedon F."/>
            <person name="Bowers J.E."/>
            <person name="Brubaker C.L."/>
            <person name="Chee P.W."/>
            <person name="Das S."/>
            <person name="Gingle A.R."/>
            <person name="Haigler C.H."/>
            <person name="Harker D."/>
            <person name="Hoffmann L.V."/>
            <person name="Hovav R."/>
            <person name="Jones D.C."/>
            <person name="Lemke C."/>
            <person name="Mansoor S."/>
            <person name="ur Rahman M."/>
            <person name="Rainville L.N."/>
            <person name="Rambani A."/>
            <person name="Reddy U.K."/>
            <person name="Rong J.K."/>
            <person name="Saranga Y."/>
            <person name="Scheffler B.E."/>
            <person name="Scheffler J.A."/>
            <person name="Stelly D.M."/>
            <person name="Triplett B.A."/>
            <person name="Van Deynze A."/>
            <person name="Vaslin M.F."/>
            <person name="Waghmare V.N."/>
            <person name="Walford S.A."/>
            <person name="Wright R.J."/>
            <person name="Zaki E.A."/>
            <person name="Zhang T."/>
            <person name="Dennis E.S."/>
            <person name="Mayer K.F."/>
            <person name="Peterson D.G."/>
            <person name="Rokhsar D.S."/>
            <person name="Wang X."/>
            <person name="Schmutz J."/>
        </authorList>
    </citation>
    <scope>NUCLEOTIDE SEQUENCE [LARGE SCALE GENOMIC DNA]</scope>
</reference>
<proteinExistence type="predicted"/>
<protein>
    <submittedName>
        <fullName evidence="2">Uncharacterized protein</fullName>
    </submittedName>
</protein>
<organism evidence="2 3">
    <name type="scientific">Gossypium raimondii</name>
    <name type="common">Peruvian cotton</name>
    <name type="synonym">Gossypium klotzschianum subsp. raimondii</name>
    <dbReference type="NCBI Taxonomy" id="29730"/>
    <lineage>
        <taxon>Eukaryota</taxon>
        <taxon>Viridiplantae</taxon>
        <taxon>Streptophyta</taxon>
        <taxon>Embryophyta</taxon>
        <taxon>Tracheophyta</taxon>
        <taxon>Spermatophyta</taxon>
        <taxon>Magnoliopsida</taxon>
        <taxon>eudicotyledons</taxon>
        <taxon>Gunneridae</taxon>
        <taxon>Pentapetalae</taxon>
        <taxon>rosids</taxon>
        <taxon>malvids</taxon>
        <taxon>Malvales</taxon>
        <taxon>Malvaceae</taxon>
        <taxon>Malvoideae</taxon>
        <taxon>Gossypium</taxon>
    </lineage>
</organism>
<evidence type="ECO:0000256" key="1">
    <source>
        <dbReference type="SAM" id="MobiDB-lite"/>
    </source>
</evidence>
<evidence type="ECO:0000313" key="2">
    <source>
        <dbReference type="EMBL" id="KJB73821.1"/>
    </source>
</evidence>
<name>A0A0D2UXY0_GOSRA</name>
<gene>
    <name evidence="2" type="ORF">B456_011G255000</name>
</gene>
<dbReference type="OMA" id="HENCRKP"/>
<feature type="compositionally biased region" description="Basic residues" evidence="1">
    <location>
        <begin position="52"/>
        <end position="64"/>
    </location>
</feature>
<evidence type="ECO:0000313" key="3">
    <source>
        <dbReference type="Proteomes" id="UP000032304"/>
    </source>
</evidence>
<feature type="region of interest" description="Disordered" evidence="1">
    <location>
        <begin position="52"/>
        <end position="97"/>
    </location>
</feature>
<keyword evidence="3" id="KW-1185">Reference proteome</keyword>
<accession>A0A0D2UXY0</accession>